<dbReference type="GO" id="GO:0003755">
    <property type="term" value="F:peptidyl-prolyl cis-trans isomerase activity"/>
    <property type="evidence" value="ECO:0007669"/>
    <property type="project" value="UniProtKB-UniRule"/>
</dbReference>
<feature type="chain" id="PRO_5027163011" description="Peptidyl-prolyl cis-trans isomerase" evidence="3">
    <location>
        <begin position="26"/>
        <end position="284"/>
    </location>
</feature>
<keyword evidence="2 3" id="KW-0413">Isomerase</keyword>
<organism evidence="5">
    <name type="scientific">uncultured Truepera sp</name>
    <dbReference type="NCBI Taxonomy" id="543023"/>
    <lineage>
        <taxon>Bacteria</taxon>
        <taxon>Thermotogati</taxon>
        <taxon>Deinococcota</taxon>
        <taxon>Deinococci</taxon>
        <taxon>Trueperales</taxon>
        <taxon>Trueperaceae</taxon>
        <taxon>Truepera</taxon>
        <taxon>environmental samples</taxon>
    </lineage>
</organism>
<dbReference type="EMBL" id="CADCWP010000076">
    <property type="protein sequence ID" value="CAA9565962.1"/>
    <property type="molecule type" value="Genomic_DNA"/>
</dbReference>
<dbReference type="AlphaFoldDB" id="A0A6J4V1P0"/>
<keyword evidence="3" id="KW-0732">Signal</keyword>
<evidence type="ECO:0000259" key="4">
    <source>
        <dbReference type="PROSITE" id="PS50072"/>
    </source>
</evidence>
<evidence type="ECO:0000256" key="2">
    <source>
        <dbReference type="ARBA" id="ARBA00023235"/>
    </source>
</evidence>
<evidence type="ECO:0000256" key="3">
    <source>
        <dbReference type="RuleBase" id="RU363019"/>
    </source>
</evidence>
<dbReference type="PANTHER" id="PTHR45625:SF4">
    <property type="entry name" value="PEPTIDYLPROLYL ISOMERASE DOMAIN AND WD REPEAT-CONTAINING PROTEIN 1"/>
    <property type="match status" value="1"/>
</dbReference>
<sequence>MRLRSGSRTAVQLALLTLLSTGGVAQTSTSIPEGYTAVPFLSETPKQNFTEPEQVLEAGKDYGAVMVTNKGTLVLDLFENDTPETVNNFMFLARHHFYDGVVFHRVLDGFMAQTGDPTGTGTGGPGYQFDDEFVDSLSFDSAGVLAMANAGPGTNGSQFFITFAETPWLDGAHTVFGEVTGGLEVLPKLQRVDPSQEAPSLAFLPSDTLAVVQEGGVALAGDGGETLEAYLTQKLGATPRRGERFDVDGYTGLIGQGSDGGPLVGFYPKPDVIESLTIIEKDAG</sequence>
<dbReference type="PANTHER" id="PTHR45625">
    <property type="entry name" value="PEPTIDYL-PROLYL CIS-TRANS ISOMERASE-RELATED"/>
    <property type="match status" value="1"/>
</dbReference>
<dbReference type="Gene3D" id="2.40.100.10">
    <property type="entry name" value="Cyclophilin-like"/>
    <property type="match status" value="1"/>
</dbReference>
<keyword evidence="1 3" id="KW-0697">Rotamase</keyword>
<feature type="domain" description="PPIase cyclophilin-type" evidence="4">
    <location>
        <begin position="71"/>
        <end position="216"/>
    </location>
</feature>
<dbReference type="Pfam" id="PF00160">
    <property type="entry name" value="Pro_isomerase"/>
    <property type="match status" value="1"/>
</dbReference>
<proteinExistence type="inferred from homology"/>
<evidence type="ECO:0000256" key="1">
    <source>
        <dbReference type="ARBA" id="ARBA00023110"/>
    </source>
</evidence>
<dbReference type="InterPro" id="IPR029000">
    <property type="entry name" value="Cyclophilin-like_dom_sf"/>
</dbReference>
<name>A0A6J4V1P0_9DEIN</name>
<gene>
    <name evidence="5" type="ORF">AVDCRST_MAG86-1059</name>
</gene>
<feature type="signal peptide" evidence="3">
    <location>
        <begin position="1"/>
        <end position="25"/>
    </location>
</feature>
<comment type="catalytic activity">
    <reaction evidence="3">
        <text>[protein]-peptidylproline (omega=180) = [protein]-peptidylproline (omega=0)</text>
        <dbReference type="Rhea" id="RHEA:16237"/>
        <dbReference type="Rhea" id="RHEA-COMP:10747"/>
        <dbReference type="Rhea" id="RHEA-COMP:10748"/>
        <dbReference type="ChEBI" id="CHEBI:83833"/>
        <dbReference type="ChEBI" id="CHEBI:83834"/>
        <dbReference type="EC" id="5.2.1.8"/>
    </reaction>
</comment>
<accession>A0A6J4V1P0</accession>
<comment type="similarity">
    <text evidence="3">Belongs to the cyclophilin-type PPIase family.</text>
</comment>
<dbReference type="GO" id="GO:0006457">
    <property type="term" value="P:protein folding"/>
    <property type="evidence" value="ECO:0007669"/>
    <property type="project" value="InterPro"/>
</dbReference>
<dbReference type="EC" id="5.2.1.8" evidence="3"/>
<dbReference type="InterPro" id="IPR020892">
    <property type="entry name" value="Cyclophilin-type_PPIase_CS"/>
</dbReference>
<dbReference type="InterPro" id="IPR044666">
    <property type="entry name" value="Cyclophilin_A-like"/>
</dbReference>
<dbReference type="CDD" id="cd00317">
    <property type="entry name" value="cyclophilin"/>
    <property type="match status" value="1"/>
</dbReference>
<dbReference type="InterPro" id="IPR002130">
    <property type="entry name" value="Cyclophilin-type_PPIase_dom"/>
</dbReference>
<protein>
    <recommendedName>
        <fullName evidence="3">Peptidyl-prolyl cis-trans isomerase</fullName>
        <shortName evidence="3">PPIase</shortName>
        <ecNumber evidence="3">5.2.1.8</ecNumber>
    </recommendedName>
</protein>
<dbReference type="SUPFAM" id="SSF50891">
    <property type="entry name" value="Cyclophilin-like"/>
    <property type="match status" value="1"/>
</dbReference>
<comment type="function">
    <text evidence="3">PPIases accelerate the folding of proteins. It catalyzes the cis-trans isomerization of proline imidic peptide bonds in oligopeptides.</text>
</comment>
<dbReference type="PROSITE" id="PS00170">
    <property type="entry name" value="CSA_PPIASE_1"/>
    <property type="match status" value="1"/>
</dbReference>
<dbReference type="PRINTS" id="PR00153">
    <property type="entry name" value="CSAPPISMRASE"/>
</dbReference>
<reference evidence="5" key="1">
    <citation type="submission" date="2020-02" db="EMBL/GenBank/DDBJ databases">
        <authorList>
            <person name="Meier V. D."/>
        </authorList>
    </citation>
    <scope>NUCLEOTIDE SEQUENCE</scope>
    <source>
        <strain evidence="5">AVDCRST_MAG86</strain>
    </source>
</reference>
<evidence type="ECO:0000313" key="5">
    <source>
        <dbReference type="EMBL" id="CAA9565962.1"/>
    </source>
</evidence>
<dbReference type="PROSITE" id="PS50072">
    <property type="entry name" value="CSA_PPIASE_2"/>
    <property type="match status" value="1"/>
</dbReference>